<accession>A0ACB9P286</accession>
<proteinExistence type="predicted"/>
<gene>
    <name evidence="1" type="ORF">MLD38_026480</name>
</gene>
<evidence type="ECO:0000313" key="1">
    <source>
        <dbReference type="EMBL" id="KAI4341799.1"/>
    </source>
</evidence>
<dbReference type="EMBL" id="CM042886">
    <property type="protein sequence ID" value="KAI4341799.1"/>
    <property type="molecule type" value="Genomic_DNA"/>
</dbReference>
<reference evidence="2" key="1">
    <citation type="journal article" date="2023" name="Front. Plant Sci.">
        <title>Chromosomal-level genome assembly of Melastoma candidum provides insights into trichome evolution.</title>
        <authorList>
            <person name="Zhong Y."/>
            <person name="Wu W."/>
            <person name="Sun C."/>
            <person name="Zou P."/>
            <person name="Liu Y."/>
            <person name="Dai S."/>
            <person name="Zhou R."/>
        </authorList>
    </citation>
    <scope>NUCLEOTIDE SEQUENCE [LARGE SCALE GENOMIC DNA]</scope>
</reference>
<keyword evidence="2" id="KW-1185">Reference proteome</keyword>
<dbReference type="Proteomes" id="UP001057402">
    <property type="component" value="Chromosome 7"/>
</dbReference>
<name>A0ACB9P286_9MYRT</name>
<organism evidence="1 2">
    <name type="scientific">Melastoma candidum</name>
    <dbReference type="NCBI Taxonomy" id="119954"/>
    <lineage>
        <taxon>Eukaryota</taxon>
        <taxon>Viridiplantae</taxon>
        <taxon>Streptophyta</taxon>
        <taxon>Embryophyta</taxon>
        <taxon>Tracheophyta</taxon>
        <taxon>Spermatophyta</taxon>
        <taxon>Magnoliopsida</taxon>
        <taxon>eudicotyledons</taxon>
        <taxon>Gunneridae</taxon>
        <taxon>Pentapetalae</taxon>
        <taxon>rosids</taxon>
        <taxon>malvids</taxon>
        <taxon>Myrtales</taxon>
        <taxon>Melastomataceae</taxon>
        <taxon>Melastomatoideae</taxon>
        <taxon>Melastomateae</taxon>
        <taxon>Melastoma</taxon>
    </lineage>
</organism>
<evidence type="ECO:0000313" key="2">
    <source>
        <dbReference type="Proteomes" id="UP001057402"/>
    </source>
</evidence>
<protein>
    <submittedName>
        <fullName evidence="1">Uncharacterized protein</fullName>
    </submittedName>
</protein>
<sequence length="152" mass="16908">MRKAGYQPSDYYLKELIEEWCKGVIQDSGFYEGEVIRSIATNSGRSNSVLLGKVAVHLQRSISESLVVNLQGLSKVEARIVVLAILRMIKENYFAGNSVKDDIVIVLGFNEGTKSWIRGCELRDAVIKLLGDDLGLQVLLTGPRYERNGFAD</sequence>
<comment type="caution">
    <text evidence="1">The sequence shown here is derived from an EMBL/GenBank/DDBJ whole genome shotgun (WGS) entry which is preliminary data.</text>
</comment>